<comment type="caution">
    <text evidence="1">The sequence shown here is derived from an EMBL/GenBank/DDBJ whole genome shotgun (WGS) entry which is preliminary data.</text>
</comment>
<evidence type="ECO:0000313" key="1">
    <source>
        <dbReference type="EMBL" id="PNU02503.1"/>
    </source>
</evidence>
<evidence type="ECO:0000313" key="2">
    <source>
        <dbReference type="Proteomes" id="UP000236327"/>
    </source>
</evidence>
<reference evidence="1 2" key="1">
    <citation type="submission" date="2016-05" db="EMBL/GenBank/DDBJ databases">
        <title>Complete genome sequence of Novosphingobium guangzhouense SA925(T).</title>
        <authorList>
            <person name="Sha S."/>
        </authorList>
    </citation>
    <scope>NUCLEOTIDE SEQUENCE [LARGE SCALE GENOMIC DNA]</scope>
    <source>
        <strain evidence="1 2">SA925</strain>
    </source>
</reference>
<sequence>MIAALGRIKRAVREAIGACGGVDGAGMTAGRSRSVAGDWNNLNHSAFPPLDCALALDEVAVTRGDGTPILSALAAELGHALYKLPDVQAVTSDLSTALIDACAEFGDISDAIRAGLSDGKVCATDSTRITKQIDEAIQSLVRLRVVVNILPSGE</sequence>
<proteinExistence type="predicted"/>
<dbReference type="AlphaFoldDB" id="A0A2K2FUP5"/>
<accession>A0A2K2FUP5</accession>
<dbReference type="GO" id="GO:0003677">
    <property type="term" value="F:DNA binding"/>
    <property type="evidence" value="ECO:0007669"/>
    <property type="project" value="InterPro"/>
</dbReference>
<dbReference type="InterPro" id="IPR009679">
    <property type="entry name" value="Phage_186_CII-like"/>
</dbReference>
<dbReference type="EMBL" id="LYMM01000073">
    <property type="protein sequence ID" value="PNU02503.1"/>
    <property type="molecule type" value="Genomic_DNA"/>
</dbReference>
<name>A0A2K2FUP5_9SPHN</name>
<keyword evidence="2" id="KW-1185">Reference proteome</keyword>
<organism evidence="1 2">
    <name type="scientific">Novosphingobium guangzhouense</name>
    <dbReference type="NCBI Taxonomy" id="1850347"/>
    <lineage>
        <taxon>Bacteria</taxon>
        <taxon>Pseudomonadati</taxon>
        <taxon>Pseudomonadota</taxon>
        <taxon>Alphaproteobacteria</taxon>
        <taxon>Sphingomonadales</taxon>
        <taxon>Sphingomonadaceae</taxon>
        <taxon>Novosphingobium</taxon>
    </lineage>
</organism>
<dbReference type="Proteomes" id="UP000236327">
    <property type="component" value="Unassembled WGS sequence"/>
</dbReference>
<dbReference type="RefSeq" id="WP_170066036.1">
    <property type="nucleotide sequence ID" value="NZ_LYMM01000073.1"/>
</dbReference>
<dbReference type="Pfam" id="PF06892">
    <property type="entry name" value="Phage_CP76"/>
    <property type="match status" value="1"/>
</dbReference>
<gene>
    <name evidence="1" type="ORF">A8V01_08970</name>
</gene>
<protein>
    <submittedName>
        <fullName evidence="1">Uncharacterized protein</fullName>
    </submittedName>
</protein>